<dbReference type="PANTHER" id="PTHR47677:SF1">
    <property type="entry name" value="CYTOCHROME C OXIDASE ASSEMBLY FACTOR 6"/>
    <property type="match status" value="1"/>
</dbReference>
<evidence type="ECO:0000256" key="1">
    <source>
        <dbReference type="ARBA" id="ARBA00004123"/>
    </source>
</evidence>
<keyword evidence="11" id="KW-1185">Reference proteome</keyword>
<comment type="caution">
    <text evidence="10">The sequence shown here is derived from an EMBL/GenBank/DDBJ whole genome shotgun (WGS) entry which is preliminary data.</text>
</comment>
<gene>
    <name evidence="10" type="ORF">EPUL_001695</name>
</gene>
<dbReference type="SUPFAM" id="SSF47694">
    <property type="entry name" value="Cytochrome c oxidase subunit h"/>
    <property type="match status" value="1"/>
</dbReference>
<accession>A0A2S4Q0I0</accession>
<sequence>MGFSEIFGSSASTPKISSDGAPIAPDRTQRQKCWESRDAFFKCLDQHQIIDSIKDKEQADKFCSREEKPFRTDCASSWVTYFKQRRVAEWKKAQTLERLKAEGAVRLEGELPPVPVKR</sequence>
<name>A0A2S4Q0I0_9PEZI</name>
<evidence type="ECO:0000256" key="6">
    <source>
        <dbReference type="ARBA" id="ARBA00023128"/>
    </source>
</evidence>
<dbReference type="InterPro" id="IPR048281">
    <property type="entry name" value="COA6_fun"/>
</dbReference>
<dbReference type="Pfam" id="PF02297">
    <property type="entry name" value="COX6B"/>
    <property type="match status" value="1"/>
</dbReference>
<dbReference type="EMBL" id="PEDP01000070">
    <property type="protein sequence ID" value="POS87788.1"/>
    <property type="molecule type" value="Genomic_DNA"/>
</dbReference>
<proteinExistence type="inferred from homology"/>
<dbReference type="OrthoDB" id="5545577at2759"/>
<feature type="compositionally biased region" description="Polar residues" evidence="9">
    <location>
        <begin position="7"/>
        <end position="16"/>
    </location>
</feature>
<evidence type="ECO:0000313" key="10">
    <source>
        <dbReference type="EMBL" id="POS87788.1"/>
    </source>
</evidence>
<keyword evidence="7" id="KW-1015">Disulfide bond</keyword>
<dbReference type="AlphaFoldDB" id="A0A2S4Q0I0"/>
<dbReference type="PROSITE" id="PS51808">
    <property type="entry name" value="CHCH"/>
    <property type="match status" value="1"/>
</dbReference>
<comment type="subcellular location">
    <subcellularLocation>
        <location evidence="2">Cytoplasm</location>
    </subcellularLocation>
    <subcellularLocation>
        <location evidence="3">Mitochondrion intermembrane space</location>
    </subcellularLocation>
    <subcellularLocation>
        <location evidence="1">Nucleus</location>
    </subcellularLocation>
</comment>
<organism evidence="10 11">
    <name type="scientific">Erysiphe pulchra</name>
    <dbReference type="NCBI Taxonomy" id="225359"/>
    <lineage>
        <taxon>Eukaryota</taxon>
        <taxon>Fungi</taxon>
        <taxon>Dikarya</taxon>
        <taxon>Ascomycota</taxon>
        <taxon>Pezizomycotina</taxon>
        <taxon>Leotiomycetes</taxon>
        <taxon>Erysiphales</taxon>
        <taxon>Erysiphaceae</taxon>
        <taxon>Erysiphe</taxon>
    </lineage>
</organism>
<keyword evidence="8" id="KW-0539">Nucleus</keyword>
<evidence type="ECO:0000256" key="2">
    <source>
        <dbReference type="ARBA" id="ARBA00004496"/>
    </source>
</evidence>
<evidence type="ECO:0000256" key="9">
    <source>
        <dbReference type="SAM" id="MobiDB-lite"/>
    </source>
</evidence>
<dbReference type="GO" id="GO:0005758">
    <property type="term" value="C:mitochondrial intermembrane space"/>
    <property type="evidence" value="ECO:0007669"/>
    <property type="project" value="UniProtKB-SubCell"/>
</dbReference>
<dbReference type="Gene3D" id="1.10.10.140">
    <property type="entry name" value="Cytochrome c oxidase, subunit VIb"/>
    <property type="match status" value="1"/>
</dbReference>
<protein>
    <submittedName>
        <fullName evidence="10">Uncharacterized protein</fullName>
    </submittedName>
</protein>
<dbReference type="GO" id="GO:0033617">
    <property type="term" value="P:mitochondrial respiratory chain complex IV assembly"/>
    <property type="evidence" value="ECO:0007669"/>
    <property type="project" value="TreeGrafter"/>
</dbReference>
<keyword evidence="6" id="KW-0496">Mitochondrion</keyword>
<dbReference type="FunFam" id="1.10.10.140:FF:000003">
    <property type="entry name" value="Cytochrome c oxidase assembly factor 6"/>
    <property type="match status" value="1"/>
</dbReference>
<feature type="region of interest" description="Disordered" evidence="9">
    <location>
        <begin position="1"/>
        <end position="30"/>
    </location>
</feature>
<evidence type="ECO:0000256" key="7">
    <source>
        <dbReference type="ARBA" id="ARBA00023157"/>
    </source>
</evidence>
<dbReference type="PANTHER" id="PTHR47677">
    <property type="entry name" value="CYTOCHROME C OXIDASE ASSEMBLY FACTOR 6"/>
    <property type="match status" value="1"/>
</dbReference>
<reference evidence="10 11" key="1">
    <citation type="submission" date="2017-10" db="EMBL/GenBank/DDBJ databases">
        <title>Development of genomic resources for the powdery mildew, Erysiphe pulchra.</title>
        <authorList>
            <person name="Wadl P.A."/>
            <person name="Mack B.M."/>
            <person name="Moore G."/>
            <person name="Beltz S.B."/>
        </authorList>
    </citation>
    <scope>NUCLEOTIDE SEQUENCE [LARGE SCALE GENOMIC DNA]</scope>
    <source>
        <strain evidence="10">Cflorida</strain>
    </source>
</reference>
<comment type="similarity">
    <text evidence="4">Belongs to the cytochrome c oxidase subunit 6B family.</text>
</comment>
<dbReference type="STRING" id="225359.A0A2S4Q0I0"/>
<evidence type="ECO:0000256" key="4">
    <source>
        <dbReference type="ARBA" id="ARBA00006425"/>
    </source>
</evidence>
<evidence type="ECO:0000256" key="5">
    <source>
        <dbReference type="ARBA" id="ARBA00022490"/>
    </source>
</evidence>
<dbReference type="Proteomes" id="UP000237438">
    <property type="component" value="Unassembled WGS sequence"/>
</dbReference>
<evidence type="ECO:0000256" key="8">
    <source>
        <dbReference type="ARBA" id="ARBA00023242"/>
    </source>
</evidence>
<evidence type="ECO:0000313" key="11">
    <source>
        <dbReference type="Proteomes" id="UP000237438"/>
    </source>
</evidence>
<keyword evidence="5" id="KW-0963">Cytoplasm</keyword>
<dbReference type="GO" id="GO:0005634">
    <property type="term" value="C:nucleus"/>
    <property type="evidence" value="ECO:0007669"/>
    <property type="project" value="UniProtKB-SubCell"/>
</dbReference>
<dbReference type="InterPro" id="IPR036549">
    <property type="entry name" value="CX6/COA6-like_sf"/>
</dbReference>
<dbReference type="InterPro" id="IPR048280">
    <property type="entry name" value="COX6B-like"/>
</dbReference>
<evidence type="ECO:0000256" key="3">
    <source>
        <dbReference type="ARBA" id="ARBA00004569"/>
    </source>
</evidence>